<proteinExistence type="predicted"/>
<dbReference type="PANTHER" id="PTHR35040:SF9">
    <property type="entry name" value="4-LIKE CELL SURFACE PROTEIN, PUTATIVE (AFU_ORTHOLOGUE AFUA_4G14080)-RELATED"/>
    <property type="match status" value="1"/>
</dbReference>
<organism evidence="2 3">
    <name type="scientific">Tilletiopsis washingtonensis</name>
    <dbReference type="NCBI Taxonomy" id="58919"/>
    <lineage>
        <taxon>Eukaryota</taxon>
        <taxon>Fungi</taxon>
        <taxon>Dikarya</taxon>
        <taxon>Basidiomycota</taxon>
        <taxon>Ustilaginomycotina</taxon>
        <taxon>Exobasidiomycetes</taxon>
        <taxon>Entylomatales</taxon>
        <taxon>Entylomatales incertae sedis</taxon>
        <taxon>Tilletiopsis</taxon>
    </lineage>
</organism>
<evidence type="ECO:0000313" key="2">
    <source>
        <dbReference type="EMBL" id="PWN99189.1"/>
    </source>
</evidence>
<gene>
    <name evidence="2" type="ORF">FA09DRAFT_329122</name>
</gene>
<dbReference type="GeneID" id="37269585"/>
<dbReference type="Proteomes" id="UP000245946">
    <property type="component" value="Unassembled WGS sequence"/>
</dbReference>
<dbReference type="Pfam" id="PF12138">
    <property type="entry name" value="Spherulin4"/>
    <property type="match status" value="1"/>
</dbReference>
<feature type="signal peptide" evidence="1">
    <location>
        <begin position="1"/>
        <end position="19"/>
    </location>
</feature>
<dbReference type="AlphaFoldDB" id="A0A316ZCD5"/>
<keyword evidence="3" id="KW-1185">Reference proteome</keyword>
<name>A0A316ZCD5_9BASI</name>
<protein>
    <submittedName>
        <fullName evidence="2">Uncharacterized protein</fullName>
    </submittedName>
</protein>
<dbReference type="OrthoDB" id="5342184at2759"/>
<keyword evidence="1" id="KW-0732">Signal</keyword>
<evidence type="ECO:0000313" key="3">
    <source>
        <dbReference type="Proteomes" id="UP000245946"/>
    </source>
</evidence>
<dbReference type="InterPro" id="IPR021986">
    <property type="entry name" value="Spherulin4"/>
</dbReference>
<dbReference type="PANTHER" id="PTHR35040">
    <property type="match status" value="1"/>
</dbReference>
<reference evidence="2 3" key="1">
    <citation type="journal article" date="2018" name="Mol. Biol. Evol.">
        <title>Broad Genomic Sampling Reveals a Smut Pathogenic Ancestry of the Fungal Clade Ustilaginomycotina.</title>
        <authorList>
            <person name="Kijpornyongpan T."/>
            <person name="Mondo S.J."/>
            <person name="Barry K."/>
            <person name="Sandor L."/>
            <person name="Lee J."/>
            <person name="Lipzen A."/>
            <person name="Pangilinan J."/>
            <person name="LaButti K."/>
            <person name="Hainaut M."/>
            <person name="Henrissat B."/>
            <person name="Grigoriev I.V."/>
            <person name="Spatafora J.W."/>
            <person name="Aime M.C."/>
        </authorList>
    </citation>
    <scope>NUCLEOTIDE SEQUENCE [LARGE SCALE GENOMIC DNA]</scope>
    <source>
        <strain evidence="2 3">MCA 4186</strain>
    </source>
</reference>
<dbReference type="RefSeq" id="XP_025599468.1">
    <property type="nucleotide sequence ID" value="XM_025742041.1"/>
</dbReference>
<dbReference type="EMBL" id="KZ819289">
    <property type="protein sequence ID" value="PWN99189.1"/>
    <property type="molecule type" value="Genomic_DNA"/>
</dbReference>
<sequence>MRFFAALGALAAAAVCASAQAVRQPWLPVALFGYPSADFNYLYQAIAAHPEINFEIIVNPSGGPGNVNKTELPDINWQNTILKLKSYPNTVLVGYSRTKWTYGNRNATQNQIEIAQYNRWGILRPDLALDGVFLDDCPWQEELLPAWQDFGDRIHAGTGWRKEGPWFNSPSYRNGLSYWNPGSPTSPGFYGPADRIMTQEVSYDYAPLEWVFRAPNAPREKQAVLNYYQGSYDANLARRVANNMVGTNLGSYSLHAIGKDYMYNVIGSAFPSAVDLVAKSFQYYNDPNNLYSGCGQYRF</sequence>
<accession>A0A316ZCD5</accession>
<feature type="chain" id="PRO_5016327182" evidence="1">
    <location>
        <begin position="20"/>
        <end position="299"/>
    </location>
</feature>
<evidence type="ECO:0000256" key="1">
    <source>
        <dbReference type="SAM" id="SignalP"/>
    </source>
</evidence>